<protein>
    <submittedName>
        <fullName evidence="3">Uncharacterized protein</fullName>
    </submittedName>
</protein>
<accession>A0A9W9YNZ3</accession>
<dbReference type="AlphaFoldDB" id="A0A9W9YNZ3"/>
<organism evidence="3 4">
    <name type="scientific">Desmophyllum pertusum</name>
    <dbReference type="NCBI Taxonomy" id="174260"/>
    <lineage>
        <taxon>Eukaryota</taxon>
        <taxon>Metazoa</taxon>
        <taxon>Cnidaria</taxon>
        <taxon>Anthozoa</taxon>
        <taxon>Hexacorallia</taxon>
        <taxon>Scleractinia</taxon>
        <taxon>Caryophylliina</taxon>
        <taxon>Caryophylliidae</taxon>
        <taxon>Desmophyllum</taxon>
    </lineage>
</organism>
<evidence type="ECO:0000256" key="1">
    <source>
        <dbReference type="SAM" id="Coils"/>
    </source>
</evidence>
<keyword evidence="1" id="KW-0175">Coiled coil</keyword>
<reference evidence="3" key="1">
    <citation type="submission" date="2023-01" db="EMBL/GenBank/DDBJ databases">
        <title>Genome assembly of the deep-sea coral Lophelia pertusa.</title>
        <authorList>
            <person name="Herrera S."/>
            <person name="Cordes E."/>
        </authorList>
    </citation>
    <scope>NUCLEOTIDE SEQUENCE</scope>
    <source>
        <strain evidence="3">USNM1676648</strain>
        <tissue evidence="3">Polyp</tissue>
    </source>
</reference>
<evidence type="ECO:0000313" key="3">
    <source>
        <dbReference type="EMBL" id="KAJ7360329.1"/>
    </source>
</evidence>
<name>A0A9W9YNZ3_9CNID</name>
<sequence length="216" mass="25386">MAGKHTEMSAKSPKLHKHQLESNINALKDEVKRLHKEVHQVRTDLKIQRARTLDLTYALQEKEQELDQRQKDYDQEMKDIISKLLLLEADFRKEQAEIKRLLETRDATIESLSSEITTKNSQIESLRKKVEWFESQPEKEDKLKLENKFTSQKLEIDQLRNANARLLESLSHVRLNPNTNRQAKLRRSSTPTRGHGKNQLSNSELSEWKEELSAFF</sequence>
<feature type="coiled-coil region" evidence="1">
    <location>
        <begin position="17"/>
        <end position="176"/>
    </location>
</feature>
<evidence type="ECO:0000256" key="2">
    <source>
        <dbReference type="SAM" id="MobiDB-lite"/>
    </source>
</evidence>
<dbReference type="EMBL" id="MU827310">
    <property type="protein sequence ID" value="KAJ7360329.1"/>
    <property type="molecule type" value="Genomic_DNA"/>
</dbReference>
<comment type="caution">
    <text evidence="3">The sequence shown here is derived from an EMBL/GenBank/DDBJ whole genome shotgun (WGS) entry which is preliminary data.</text>
</comment>
<evidence type="ECO:0000313" key="4">
    <source>
        <dbReference type="Proteomes" id="UP001163046"/>
    </source>
</evidence>
<keyword evidence="4" id="KW-1185">Reference proteome</keyword>
<dbReference type="OrthoDB" id="6158299at2759"/>
<feature type="region of interest" description="Disordered" evidence="2">
    <location>
        <begin position="177"/>
        <end position="205"/>
    </location>
</feature>
<gene>
    <name evidence="3" type="ORF">OS493_016961</name>
</gene>
<proteinExistence type="predicted"/>
<dbReference type="Proteomes" id="UP001163046">
    <property type="component" value="Unassembled WGS sequence"/>
</dbReference>